<evidence type="ECO:0000313" key="4">
    <source>
        <dbReference type="Proteomes" id="UP000575985"/>
    </source>
</evidence>
<protein>
    <submittedName>
        <fullName evidence="3">Uncharacterized protein</fullName>
    </submittedName>
</protein>
<reference evidence="3 4" key="1">
    <citation type="submission" date="2020-07" db="EMBL/GenBank/DDBJ databases">
        <title>Sequencing the genomes of 1000 actinobacteria strains.</title>
        <authorList>
            <person name="Klenk H.-P."/>
        </authorList>
    </citation>
    <scope>NUCLEOTIDE SEQUENCE [LARGE SCALE GENOMIC DNA]</scope>
    <source>
        <strain evidence="3 4">DSM 45927</strain>
    </source>
</reference>
<organism evidence="3 4">
    <name type="scientific">Streptomonospora nanhaiensis</name>
    <dbReference type="NCBI Taxonomy" id="1323731"/>
    <lineage>
        <taxon>Bacteria</taxon>
        <taxon>Bacillati</taxon>
        <taxon>Actinomycetota</taxon>
        <taxon>Actinomycetes</taxon>
        <taxon>Streptosporangiales</taxon>
        <taxon>Nocardiopsidaceae</taxon>
        <taxon>Streptomonospora</taxon>
    </lineage>
</organism>
<evidence type="ECO:0000256" key="1">
    <source>
        <dbReference type="SAM" id="MobiDB-lite"/>
    </source>
</evidence>
<evidence type="ECO:0000256" key="2">
    <source>
        <dbReference type="SAM" id="Phobius"/>
    </source>
</evidence>
<proteinExistence type="predicted"/>
<comment type="caution">
    <text evidence="3">The sequence shown here is derived from an EMBL/GenBank/DDBJ whole genome shotgun (WGS) entry which is preliminary data.</text>
</comment>
<keyword evidence="2" id="KW-0472">Membrane</keyword>
<gene>
    <name evidence="3" type="ORF">HNR12_001746</name>
</gene>
<name>A0A853BJ33_9ACTN</name>
<feature type="region of interest" description="Disordered" evidence="1">
    <location>
        <begin position="40"/>
        <end position="59"/>
    </location>
</feature>
<dbReference type="RefSeq" id="WP_222601153.1">
    <property type="nucleotide sequence ID" value="NZ_JAIHLS010000180.1"/>
</dbReference>
<dbReference type="AlphaFoldDB" id="A0A853BJ33"/>
<keyword evidence="4" id="KW-1185">Reference proteome</keyword>
<dbReference type="EMBL" id="JACCFO010000001">
    <property type="protein sequence ID" value="NYI95469.1"/>
    <property type="molecule type" value="Genomic_DNA"/>
</dbReference>
<evidence type="ECO:0000313" key="3">
    <source>
        <dbReference type="EMBL" id="NYI95469.1"/>
    </source>
</evidence>
<sequence>MTEKRDPEAARRRSENIRHGAQRGALAAGAAAVALGAGVALNDGSDLPPPKSELRVAYA</sequence>
<feature type="compositionally biased region" description="Basic and acidic residues" evidence="1">
    <location>
        <begin position="1"/>
        <end position="18"/>
    </location>
</feature>
<accession>A0A853BJ33</accession>
<dbReference type="Proteomes" id="UP000575985">
    <property type="component" value="Unassembled WGS sequence"/>
</dbReference>
<feature type="transmembrane region" description="Helical" evidence="2">
    <location>
        <begin position="21"/>
        <end position="41"/>
    </location>
</feature>
<feature type="region of interest" description="Disordered" evidence="1">
    <location>
        <begin position="1"/>
        <end position="23"/>
    </location>
</feature>
<keyword evidence="2" id="KW-0812">Transmembrane</keyword>
<keyword evidence="2" id="KW-1133">Transmembrane helix</keyword>